<dbReference type="InterPro" id="IPR012337">
    <property type="entry name" value="RNaseH-like_sf"/>
</dbReference>
<dbReference type="GO" id="GO:0046983">
    <property type="term" value="F:protein dimerization activity"/>
    <property type="evidence" value="ECO:0007669"/>
    <property type="project" value="InterPro"/>
</dbReference>
<reference evidence="3" key="1">
    <citation type="submission" date="2022-11" db="UniProtKB">
        <authorList>
            <consortium name="WormBaseParasite"/>
        </authorList>
    </citation>
    <scope>IDENTIFICATION</scope>
</reference>
<keyword evidence="2" id="KW-1185">Reference proteome</keyword>
<proteinExistence type="predicted"/>
<accession>A0A914C5Z0</accession>
<organism evidence="2 3">
    <name type="scientific">Acrobeloides nanus</name>
    <dbReference type="NCBI Taxonomy" id="290746"/>
    <lineage>
        <taxon>Eukaryota</taxon>
        <taxon>Metazoa</taxon>
        <taxon>Ecdysozoa</taxon>
        <taxon>Nematoda</taxon>
        <taxon>Chromadorea</taxon>
        <taxon>Rhabditida</taxon>
        <taxon>Tylenchina</taxon>
        <taxon>Cephalobomorpha</taxon>
        <taxon>Cephaloboidea</taxon>
        <taxon>Cephalobidae</taxon>
        <taxon>Acrobeloides</taxon>
    </lineage>
</organism>
<sequence length="87" mass="10311">MEVKIPLMAEIVRKYFCVPCISVKYERLFSQTGLILANNRRSRLSDGTFEMLMTIKYYLLLKKKFSYDQEELVDECEELDIFVDLSV</sequence>
<feature type="domain" description="HAT C-terminal dimerisation" evidence="1">
    <location>
        <begin position="3"/>
        <end position="57"/>
    </location>
</feature>
<name>A0A914C5Z0_9BILA</name>
<protein>
    <submittedName>
        <fullName evidence="3">HAT C-terminal dimerisation domain-containing protein</fullName>
    </submittedName>
</protein>
<evidence type="ECO:0000313" key="2">
    <source>
        <dbReference type="Proteomes" id="UP000887540"/>
    </source>
</evidence>
<dbReference type="Proteomes" id="UP000887540">
    <property type="component" value="Unplaced"/>
</dbReference>
<dbReference type="AlphaFoldDB" id="A0A914C5Z0"/>
<evidence type="ECO:0000259" key="1">
    <source>
        <dbReference type="Pfam" id="PF05699"/>
    </source>
</evidence>
<dbReference type="Pfam" id="PF05699">
    <property type="entry name" value="Dimer_Tnp_hAT"/>
    <property type="match status" value="1"/>
</dbReference>
<dbReference type="SUPFAM" id="SSF53098">
    <property type="entry name" value="Ribonuclease H-like"/>
    <property type="match status" value="1"/>
</dbReference>
<dbReference type="InterPro" id="IPR008906">
    <property type="entry name" value="HATC_C_dom"/>
</dbReference>
<dbReference type="WBParaSite" id="ACRNAN_Path_379.g1448.t1">
    <property type="protein sequence ID" value="ACRNAN_Path_379.g1448.t1"/>
    <property type="gene ID" value="ACRNAN_Path_379.g1448"/>
</dbReference>
<evidence type="ECO:0000313" key="3">
    <source>
        <dbReference type="WBParaSite" id="ACRNAN_Path_379.g1448.t1"/>
    </source>
</evidence>